<dbReference type="InterPro" id="IPR006059">
    <property type="entry name" value="SBP"/>
</dbReference>
<dbReference type="EMBL" id="JALPRK010000002">
    <property type="protein sequence ID" value="MCK8486183.1"/>
    <property type="molecule type" value="Genomic_DNA"/>
</dbReference>
<proteinExistence type="inferred from homology"/>
<evidence type="ECO:0000256" key="2">
    <source>
        <dbReference type="ARBA" id="ARBA00022448"/>
    </source>
</evidence>
<dbReference type="RefSeq" id="WP_248550413.1">
    <property type="nucleotide sequence ID" value="NZ_JALPRK010000002.1"/>
</dbReference>
<evidence type="ECO:0000256" key="3">
    <source>
        <dbReference type="SAM" id="MobiDB-lite"/>
    </source>
</evidence>
<comment type="similarity">
    <text evidence="1">Belongs to the bacterial solute-binding protein 1 family.</text>
</comment>
<accession>A0A9X2BNL0</accession>
<dbReference type="InterPro" id="IPR050490">
    <property type="entry name" value="Bact_solute-bd_prot1"/>
</dbReference>
<dbReference type="PANTHER" id="PTHR43649:SF29">
    <property type="entry name" value="OSMOPROTECTIVE COMPOUNDS-BINDING PROTEIN GGTB"/>
    <property type="match status" value="1"/>
</dbReference>
<feature type="region of interest" description="Disordered" evidence="3">
    <location>
        <begin position="30"/>
        <end position="56"/>
    </location>
</feature>
<gene>
    <name evidence="5" type="ORF">M0651_03240</name>
</gene>
<keyword evidence="6" id="KW-1185">Reference proteome</keyword>
<feature type="signal peptide" evidence="4">
    <location>
        <begin position="1"/>
        <end position="20"/>
    </location>
</feature>
<evidence type="ECO:0000256" key="1">
    <source>
        <dbReference type="ARBA" id="ARBA00008520"/>
    </source>
</evidence>
<dbReference type="PROSITE" id="PS51257">
    <property type="entry name" value="PROKAR_LIPOPROTEIN"/>
    <property type="match status" value="1"/>
</dbReference>
<dbReference type="PANTHER" id="PTHR43649">
    <property type="entry name" value="ARABINOSE-BINDING PROTEIN-RELATED"/>
    <property type="match status" value="1"/>
</dbReference>
<dbReference type="AlphaFoldDB" id="A0A9X2BNL0"/>
<organism evidence="5 6">
    <name type="scientific">Paenibacillus mellifer</name>
    <dbReference type="NCBI Taxonomy" id="2937794"/>
    <lineage>
        <taxon>Bacteria</taxon>
        <taxon>Bacillati</taxon>
        <taxon>Bacillota</taxon>
        <taxon>Bacilli</taxon>
        <taxon>Bacillales</taxon>
        <taxon>Paenibacillaceae</taxon>
        <taxon>Paenibacillus</taxon>
    </lineage>
</organism>
<name>A0A9X2BNL0_9BACL</name>
<evidence type="ECO:0000313" key="5">
    <source>
        <dbReference type="EMBL" id="MCK8486183.1"/>
    </source>
</evidence>
<feature type="compositionally biased region" description="Polar residues" evidence="3">
    <location>
        <begin position="39"/>
        <end position="55"/>
    </location>
</feature>
<reference evidence="5" key="1">
    <citation type="submission" date="2022-04" db="EMBL/GenBank/DDBJ databases">
        <authorList>
            <person name="Seo M.-J."/>
        </authorList>
    </citation>
    <scope>NUCLEOTIDE SEQUENCE</scope>
    <source>
        <strain evidence="5">MBLB2552</strain>
    </source>
</reference>
<dbReference type="Gene3D" id="3.40.190.10">
    <property type="entry name" value="Periplasmic binding protein-like II"/>
    <property type="match status" value="2"/>
</dbReference>
<dbReference type="SUPFAM" id="SSF53850">
    <property type="entry name" value="Periplasmic binding protein-like II"/>
    <property type="match status" value="1"/>
</dbReference>
<feature type="chain" id="PRO_5040768361" evidence="4">
    <location>
        <begin position="21"/>
        <end position="463"/>
    </location>
</feature>
<evidence type="ECO:0000313" key="6">
    <source>
        <dbReference type="Proteomes" id="UP001139534"/>
    </source>
</evidence>
<dbReference type="Proteomes" id="UP001139534">
    <property type="component" value="Unassembled WGS sequence"/>
</dbReference>
<protein>
    <submittedName>
        <fullName evidence="5">Extracellular solute-binding protein</fullName>
    </submittedName>
</protein>
<dbReference type="Pfam" id="PF01547">
    <property type="entry name" value="SBP_bac_1"/>
    <property type="match status" value="1"/>
</dbReference>
<evidence type="ECO:0000256" key="4">
    <source>
        <dbReference type="SAM" id="SignalP"/>
    </source>
</evidence>
<keyword evidence="4" id="KW-0732">Signal</keyword>
<keyword evidence="2" id="KW-0813">Transport</keyword>
<comment type="caution">
    <text evidence="5">The sequence shown here is derived from an EMBL/GenBank/DDBJ whole genome shotgun (WGS) entry which is preliminary data.</text>
</comment>
<sequence>MRKSLTLLLSLVFIASALLAGCGNSNSGNNGKNAAPANEGQSTSNAGTETETNNDPFEITIRHTQVGESKKFRLAMLEDVVKQTEAAVPGLTIKLDAVDSEVNRKEKLRGEMAAGKPPEVFDVFGSPDAQLYAKEGLMLDLTPIIEELGIKDKFTTLDPFTLDGKVYGLPIGGSIEGYFYNKEYFEAKGLTVPKTLGELEQLAEKIKADGKIPFAQSSKDAWIPLMTTNNLWSYYAGPEITYGFKTGATKWTDEKMVTAIAKHQEWVQKGYYKKGELGFEYADMRNQVITGEAIMMMDGSWANSVFRDSAQAGDMVGKIGFFNMPPVNAGDPVVVMQDANNGYGFSSAVAEDPRKLAAVKEFIKNMWTDEMQLRGLKEDGVLPAMKMDLEQMKTASDDPLMQDIFKAVSEIGTSFPAFDALVQAEVNTALSMGIQQIIGGEIEPAKMLENVQAAQEAANAAAE</sequence>